<dbReference type="InterPro" id="IPR000092">
    <property type="entry name" value="Polyprenyl_synt"/>
</dbReference>
<evidence type="ECO:0000256" key="11">
    <source>
        <dbReference type="ARBA" id="ARBA00049399"/>
    </source>
</evidence>
<evidence type="ECO:0000256" key="8">
    <source>
        <dbReference type="ARBA" id="ARBA00023229"/>
    </source>
</evidence>
<dbReference type="SUPFAM" id="SSF48576">
    <property type="entry name" value="Terpenoid synthases"/>
    <property type="match status" value="1"/>
</dbReference>
<dbReference type="CDD" id="cd00685">
    <property type="entry name" value="Trans_IPPS_HT"/>
    <property type="match status" value="1"/>
</dbReference>
<evidence type="ECO:0000256" key="5">
    <source>
        <dbReference type="ARBA" id="ARBA00022679"/>
    </source>
</evidence>
<proteinExistence type="inferred from homology"/>
<comment type="catalytic activity">
    <reaction evidence="11">
        <text>isopentenyl diphosphate + (2E)-geranyl diphosphate = (2E,6E)-farnesyl diphosphate + diphosphate</text>
        <dbReference type="Rhea" id="RHEA:19361"/>
        <dbReference type="ChEBI" id="CHEBI:33019"/>
        <dbReference type="ChEBI" id="CHEBI:58057"/>
        <dbReference type="ChEBI" id="CHEBI:128769"/>
        <dbReference type="ChEBI" id="CHEBI:175763"/>
        <dbReference type="EC" id="2.5.1.10"/>
    </reaction>
</comment>
<dbReference type="Gene3D" id="1.10.600.10">
    <property type="entry name" value="Farnesyl Diphosphate Synthase"/>
    <property type="match status" value="1"/>
</dbReference>
<dbReference type="NCBIfam" id="NF045485">
    <property type="entry name" value="FPPsyn"/>
    <property type="match status" value="1"/>
</dbReference>
<protein>
    <recommendedName>
        <fullName evidence="4">Farnesyl diphosphate synthase</fullName>
        <ecNumber evidence="3">2.5.1.10</ecNumber>
    </recommendedName>
    <alternativeName>
        <fullName evidence="10">(2E,6E)-farnesyl diphosphate synthase</fullName>
    </alternativeName>
    <alternativeName>
        <fullName evidence="9">Geranyltranstransferase</fullName>
    </alternativeName>
</protein>
<dbReference type="OrthoDB" id="9805316at2"/>
<keyword evidence="7" id="KW-0460">Magnesium</keyword>
<comment type="cofactor">
    <cofactor evidence="1">
        <name>Mg(2+)</name>
        <dbReference type="ChEBI" id="CHEBI:18420"/>
    </cofactor>
</comment>
<dbReference type="InterPro" id="IPR008949">
    <property type="entry name" value="Isoprenoid_synthase_dom_sf"/>
</dbReference>
<reference evidence="14" key="1">
    <citation type="submission" date="2017-11" db="EMBL/GenBank/DDBJ databases">
        <authorList>
            <person name="Zhu W."/>
        </authorList>
    </citation>
    <scope>NUCLEOTIDE SEQUENCE [LARGE SCALE GENOMIC DNA]</scope>
    <source>
        <strain evidence="14">CAU 1183</strain>
    </source>
</reference>
<evidence type="ECO:0000313" key="13">
    <source>
        <dbReference type="EMBL" id="RDW19150.1"/>
    </source>
</evidence>
<organism evidence="13 14">
    <name type="scientific">Oceanobacillus arenosus</name>
    <dbReference type="NCBI Taxonomy" id="1229153"/>
    <lineage>
        <taxon>Bacteria</taxon>
        <taxon>Bacillati</taxon>
        <taxon>Bacillota</taxon>
        <taxon>Bacilli</taxon>
        <taxon>Bacillales</taxon>
        <taxon>Bacillaceae</taxon>
        <taxon>Oceanobacillus</taxon>
    </lineage>
</organism>
<keyword evidence="14" id="KW-1185">Reference proteome</keyword>
<evidence type="ECO:0000256" key="7">
    <source>
        <dbReference type="ARBA" id="ARBA00022842"/>
    </source>
</evidence>
<evidence type="ECO:0000256" key="9">
    <source>
        <dbReference type="ARBA" id="ARBA00032380"/>
    </source>
</evidence>
<keyword evidence="5 12" id="KW-0808">Transferase</keyword>
<dbReference type="InterPro" id="IPR053378">
    <property type="entry name" value="Prenyl_diphosphate_synthase"/>
</dbReference>
<dbReference type="EC" id="2.5.1.10" evidence="3"/>
<dbReference type="GO" id="GO:0005737">
    <property type="term" value="C:cytoplasm"/>
    <property type="evidence" value="ECO:0007669"/>
    <property type="project" value="UniProtKB-ARBA"/>
</dbReference>
<name>A0A3D8PSM2_9BACI</name>
<dbReference type="SFLD" id="SFLDG01017">
    <property type="entry name" value="Polyprenyl_Transferase_Like"/>
    <property type="match status" value="1"/>
</dbReference>
<evidence type="ECO:0000256" key="2">
    <source>
        <dbReference type="ARBA" id="ARBA00006706"/>
    </source>
</evidence>
<dbReference type="FunFam" id="1.10.600.10:FF:000001">
    <property type="entry name" value="Geranylgeranyl diphosphate synthase"/>
    <property type="match status" value="1"/>
</dbReference>
<dbReference type="PROSITE" id="PS00723">
    <property type="entry name" value="POLYPRENYL_SYNTHASE_1"/>
    <property type="match status" value="1"/>
</dbReference>
<sequence>MPVNLTEYMDHYITIIEQEIAKQLEKLEIPKPLKDSMLYSMNAGGKRLRPILLIASYEAFAVDYHKVLSSGVALEMIHTYSLIHDDLPAMDNDDYRRGKLTNHKVFDEATAILAGDALLTYSFEVIVNDPLLVDKQKIEIIKLLSKTSGPNGMVAGQILDMQAENSEVTLQELEKIHELKTGELIKFAIYTGAYLGNATKDQLQYLEEFAYYLGLIFQVQDDILDVTGDEQKLGKRIGSDEKSMKSTYPRLLGIDGAIELKQRYVARAKNALKKAKVEDSYLMDLTEHFSKRDH</sequence>
<evidence type="ECO:0000313" key="14">
    <source>
        <dbReference type="Proteomes" id="UP000257143"/>
    </source>
</evidence>
<evidence type="ECO:0000256" key="3">
    <source>
        <dbReference type="ARBA" id="ARBA00012439"/>
    </source>
</evidence>
<evidence type="ECO:0000256" key="10">
    <source>
        <dbReference type="ARBA" id="ARBA00032873"/>
    </source>
</evidence>
<evidence type="ECO:0000256" key="12">
    <source>
        <dbReference type="RuleBase" id="RU004466"/>
    </source>
</evidence>
<evidence type="ECO:0000256" key="4">
    <source>
        <dbReference type="ARBA" id="ARBA00015100"/>
    </source>
</evidence>
<dbReference type="GO" id="GO:0004337">
    <property type="term" value="F:(2E,6E)-farnesyl diphosphate synthase activity"/>
    <property type="evidence" value="ECO:0007669"/>
    <property type="project" value="UniProtKB-EC"/>
</dbReference>
<dbReference type="Proteomes" id="UP000257143">
    <property type="component" value="Unassembled WGS sequence"/>
</dbReference>
<evidence type="ECO:0000256" key="6">
    <source>
        <dbReference type="ARBA" id="ARBA00022723"/>
    </source>
</evidence>
<evidence type="ECO:0000256" key="1">
    <source>
        <dbReference type="ARBA" id="ARBA00001946"/>
    </source>
</evidence>
<dbReference type="InterPro" id="IPR033749">
    <property type="entry name" value="Polyprenyl_synt_CS"/>
</dbReference>
<dbReference type="PROSITE" id="PS00444">
    <property type="entry name" value="POLYPRENYL_SYNTHASE_2"/>
    <property type="match status" value="1"/>
</dbReference>
<comment type="similarity">
    <text evidence="2 12">Belongs to the FPP/GGPP synthase family.</text>
</comment>
<dbReference type="GO" id="GO:0016114">
    <property type="term" value="P:terpenoid biosynthetic process"/>
    <property type="evidence" value="ECO:0007669"/>
    <property type="project" value="UniProtKB-ARBA"/>
</dbReference>
<dbReference type="AlphaFoldDB" id="A0A3D8PSM2"/>
<dbReference type="SFLD" id="SFLDS00005">
    <property type="entry name" value="Isoprenoid_Synthase_Type_I"/>
    <property type="match status" value="1"/>
</dbReference>
<dbReference type="EMBL" id="PIOC01000014">
    <property type="protein sequence ID" value="RDW19150.1"/>
    <property type="molecule type" value="Genomic_DNA"/>
</dbReference>
<accession>A0A3D8PSM2</accession>
<dbReference type="PANTHER" id="PTHR43281:SF1">
    <property type="entry name" value="FARNESYL DIPHOSPHATE SYNTHASE"/>
    <property type="match status" value="1"/>
</dbReference>
<dbReference type="PANTHER" id="PTHR43281">
    <property type="entry name" value="FARNESYL DIPHOSPHATE SYNTHASE"/>
    <property type="match status" value="1"/>
</dbReference>
<comment type="caution">
    <text evidence="13">The sequence shown here is derived from an EMBL/GenBank/DDBJ whole genome shotgun (WGS) entry which is preliminary data.</text>
</comment>
<dbReference type="GO" id="GO:0046872">
    <property type="term" value="F:metal ion binding"/>
    <property type="evidence" value="ECO:0007669"/>
    <property type="project" value="UniProtKB-KW"/>
</dbReference>
<dbReference type="Pfam" id="PF00348">
    <property type="entry name" value="polyprenyl_synt"/>
    <property type="match status" value="1"/>
</dbReference>
<dbReference type="RefSeq" id="WP_115772885.1">
    <property type="nucleotide sequence ID" value="NZ_PIOC01000014.1"/>
</dbReference>
<keyword evidence="8" id="KW-0414">Isoprene biosynthesis</keyword>
<keyword evidence="6" id="KW-0479">Metal-binding</keyword>
<gene>
    <name evidence="13" type="ORF">CWR48_08865</name>
</gene>